<reference evidence="1" key="2">
    <citation type="journal article" date="2024" name="Plant">
        <title>Genomic evolution and insights into agronomic trait innovations of Sesamum species.</title>
        <authorList>
            <person name="Miao H."/>
            <person name="Wang L."/>
            <person name="Qu L."/>
            <person name="Liu H."/>
            <person name="Sun Y."/>
            <person name="Le M."/>
            <person name="Wang Q."/>
            <person name="Wei S."/>
            <person name="Zheng Y."/>
            <person name="Lin W."/>
            <person name="Duan Y."/>
            <person name="Cao H."/>
            <person name="Xiong S."/>
            <person name="Wang X."/>
            <person name="Wei L."/>
            <person name="Li C."/>
            <person name="Ma Q."/>
            <person name="Ju M."/>
            <person name="Zhao R."/>
            <person name="Li G."/>
            <person name="Mu C."/>
            <person name="Tian Q."/>
            <person name="Mei H."/>
            <person name="Zhang T."/>
            <person name="Gao T."/>
            <person name="Zhang H."/>
        </authorList>
    </citation>
    <scope>NUCLEOTIDE SEQUENCE</scope>
    <source>
        <strain evidence="1">G01</strain>
    </source>
</reference>
<proteinExistence type="predicted"/>
<organism evidence="1">
    <name type="scientific">Sesamum angustifolium</name>
    <dbReference type="NCBI Taxonomy" id="2727405"/>
    <lineage>
        <taxon>Eukaryota</taxon>
        <taxon>Viridiplantae</taxon>
        <taxon>Streptophyta</taxon>
        <taxon>Embryophyta</taxon>
        <taxon>Tracheophyta</taxon>
        <taxon>Spermatophyta</taxon>
        <taxon>Magnoliopsida</taxon>
        <taxon>eudicotyledons</taxon>
        <taxon>Gunneridae</taxon>
        <taxon>Pentapetalae</taxon>
        <taxon>asterids</taxon>
        <taxon>lamiids</taxon>
        <taxon>Lamiales</taxon>
        <taxon>Pedaliaceae</taxon>
        <taxon>Sesamum</taxon>
    </lineage>
</organism>
<comment type="caution">
    <text evidence="1">The sequence shown here is derived from an EMBL/GenBank/DDBJ whole genome shotgun (WGS) entry which is preliminary data.</text>
</comment>
<dbReference type="Gene3D" id="4.10.830.10">
    <property type="entry name" value="30s Ribosomal Protein S14, Chain N"/>
    <property type="match status" value="1"/>
</dbReference>
<dbReference type="EMBL" id="JACGWK010000009">
    <property type="protein sequence ID" value="KAL0333686.1"/>
    <property type="molecule type" value="Genomic_DNA"/>
</dbReference>
<evidence type="ECO:0000313" key="1">
    <source>
        <dbReference type="EMBL" id="KAL0333686.1"/>
    </source>
</evidence>
<protein>
    <submittedName>
        <fullName evidence="1">40S ribosomal protein S29</fullName>
    </submittedName>
</protein>
<reference evidence="1" key="1">
    <citation type="submission" date="2020-06" db="EMBL/GenBank/DDBJ databases">
        <authorList>
            <person name="Li T."/>
            <person name="Hu X."/>
            <person name="Zhang T."/>
            <person name="Song X."/>
            <person name="Zhang H."/>
            <person name="Dai N."/>
            <person name="Sheng W."/>
            <person name="Hou X."/>
            <person name="Wei L."/>
        </authorList>
    </citation>
    <scope>NUCLEOTIDE SEQUENCE</scope>
    <source>
        <strain evidence="1">G01</strain>
        <tissue evidence="1">Leaf</tissue>
    </source>
</reference>
<dbReference type="GO" id="GO:0005840">
    <property type="term" value="C:ribosome"/>
    <property type="evidence" value="ECO:0007669"/>
    <property type="project" value="UniProtKB-KW"/>
</dbReference>
<gene>
    <name evidence="1" type="ORF">Sangu_1524800</name>
</gene>
<dbReference type="InterPro" id="IPR043140">
    <property type="entry name" value="Ribosomal_uS14_sf"/>
</dbReference>
<name>A0AAW2MUG2_9LAMI</name>
<accession>A0AAW2MUG2</accession>
<sequence length="67" mass="7310">MGHSNIWNSHPKNYGPGSRTCRVRKSSWVDFGSMGSCAAGSVSAATPRKLASSRFFFVVSVRFIINT</sequence>
<keyword evidence="1" id="KW-0689">Ribosomal protein</keyword>
<keyword evidence="1" id="KW-0687">Ribonucleoprotein</keyword>
<dbReference type="AlphaFoldDB" id="A0AAW2MUG2"/>